<name>A0A087FXV6_ARAAL</name>
<dbReference type="EMBL" id="KL988900">
    <property type="protein sequence ID" value="KFK22458.1"/>
    <property type="molecule type" value="Genomic_DNA"/>
</dbReference>
<protein>
    <submittedName>
        <fullName evidence="1">Uncharacterized protein</fullName>
    </submittedName>
</protein>
<keyword evidence="2" id="KW-1185">Reference proteome</keyword>
<sequence length="87" mass="10209">MGTKIFYRRHMCSHISRRLHDYIPIRVVSHLPGKKVVWWESLVDAIRKLIASILGIALVVHVSKYNIIWGNENEYLTYFIPSISRVC</sequence>
<organism evidence="1 2">
    <name type="scientific">Arabis alpina</name>
    <name type="common">Alpine rock-cress</name>
    <dbReference type="NCBI Taxonomy" id="50452"/>
    <lineage>
        <taxon>Eukaryota</taxon>
        <taxon>Viridiplantae</taxon>
        <taxon>Streptophyta</taxon>
        <taxon>Embryophyta</taxon>
        <taxon>Tracheophyta</taxon>
        <taxon>Spermatophyta</taxon>
        <taxon>Magnoliopsida</taxon>
        <taxon>eudicotyledons</taxon>
        <taxon>Gunneridae</taxon>
        <taxon>Pentapetalae</taxon>
        <taxon>rosids</taxon>
        <taxon>malvids</taxon>
        <taxon>Brassicales</taxon>
        <taxon>Brassicaceae</taxon>
        <taxon>Arabideae</taxon>
        <taxon>Arabis</taxon>
    </lineage>
</organism>
<evidence type="ECO:0000313" key="1">
    <source>
        <dbReference type="EMBL" id="KFK22458.1"/>
    </source>
</evidence>
<gene>
    <name evidence="1" type="ORF">AALP_AAs66555U000100</name>
</gene>
<proteinExistence type="predicted"/>
<dbReference type="Gramene" id="KFK22458">
    <property type="protein sequence ID" value="KFK22458"/>
    <property type="gene ID" value="AALP_AAs66555U000100"/>
</dbReference>
<evidence type="ECO:0000313" key="2">
    <source>
        <dbReference type="Proteomes" id="UP000029120"/>
    </source>
</evidence>
<accession>A0A087FXV6</accession>
<dbReference type="AlphaFoldDB" id="A0A087FXV6"/>
<dbReference type="Proteomes" id="UP000029120">
    <property type="component" value="Unassembled WGS sequence"/>
</dbReference>
<reference evidence="2" key="1">
    <citation type="journal article" date="2015" name="Nat. Plants">
        <title>Genome expansion of Arabis alpina linked with retrotransposition and reduced symmetric DNA methylation.</title>
        <authorList>
            <person name="Willing E.M."/>
            <person name="Rawat V."/>
            <person name="Mandakova T."/>
            <person name="Maumus F."/>
            <person name="James G.V."/>
            <person name="Nordstroem K.J."/>
            <person name="Becker C."/>
            <person name="Warthmann N."/>
            <person name="Chica C."/>
            <person name="Szarzynska B."/>
            <person name="Zytnicki M."/>
            <person name="Albani M.C."/>
            <person name="Kiefer C."/>
            <person name="Bergonzi S."/>
            <person name="Castaings L."/>
            <person name="Mateos J.L."/>
            <person name="Berns M.C."/>
            <person name="Bujdoso N."/>
            <person name="Piofczyk T."/>
            <person name="de Lorenzo L."/>
            <person name="Barrero-Sicilia C."/>
            <person name="Mateos I."/>
            <person name="Piednoel M."/>
            <person name="Hagmann J."/>
            <person name="Chen-Min-Tao R."/>
            <person name="Iglesias-Fernandez R."/>
            <person name="Schuster S.C."/>
            <person name="Alonso-Blanco C."/>
            <person name="Roudier F."/>
            <person name="Carbonero P."/>
            <person name="Paz-Ares J."/>
            <person name="Davis S.J."/>
            <person name="Pecinka A."/>
            <person name="Quesneville H."/>
            <person name="Colot V."/>
            <person name="Lysak M.A."/>
            <person name="Weigel D."/>
            <person name="Coupland G."/>
            <person name="Schneeberger K."/>
        </authorList>
    </citation>
    <scope>NUCLEOTIDE SEQUENCE [LARGE SCALE GENOMIC DNA]</scope>
    <source>
        <strain evidence="2">cv. Pajares</strain>
    </source>
</reference>